<evidence type="ECO:0000256" key="5">
    <source>
        <dbReference type="ARBA" id="ARBA00022692"/>
    </source>
</evidence>
<comment type="subcellular location">
    <subcellularLocation>
        <location evidence="1">Cell projection</location>
        <location evidence="1">Cilium membrane</location>
        <topology evidence="1">Multi-pass membrane protein</topology>
    </subcellularLocation>
</comment>
<comment type="caution">
    <text evidence="13">The sequence shown here is derived from an EMBL/GenBank/DDBJ whole genome shotgun (WGS) entry which is preliminary data.</text>
</comment>
<comment type="function">
    <text evidence="11">Transmembrane component of the tectonic-like complex, a complex localized at the transition zone of primary cilia and acting as a barrier that prevents diffusion of transmembrane proteins between the cilia and plasma membranes. Required for ciliogenesis and sonic hedgehog/SHH signaling.</text>
</comment>
<sequence length="299" mass="35359">MKTLNIFSASVKYKFKTRYCSIASLVVFSLTIVTIILPLIIAFQADGFWLKNRMYVETPSVKFMHKYLFIAERDFETIPIVCSTYKVYQKNPIADDCILVKVREVDINKDRQKDILKFEAQFYSDRPIRSLKFLLFFQFELKDIIHKTIASVAVFDYILPYDVQKIHMIGDLKLNQKGIIKHDNFIQMPNETVELTDHSLNEVLSHNARQQFSAQIINTHVTWKTGFSNDESITITGEIFYLEQLLYYQPSIWEELKWAWIQYLSLLIAIAYIIKQLLKFLFTKNYLQSYIVLPWNKNK</sequence>
<keyword evidence="8 12" id="KW-0472">Membrane</keyword>
<keyword evidence="14" id="KW-1185">Reference proteome</keyword>
<dbReference type="Pfam" id="PF10149">
    <property type="entry name" value="TM231"/>
    <property type="match status" value="1"/>
</dbReference>
<evidence type="ECO:0000313" key="14">
    <source>
        <dbReference type="Proteomes" id="UP001168990"/>
    </source>
</evidence>
<evidence type="ECO:0000256" key="1">
    <source>
        <dbReference type="ARBA" id="ARBA00004272"/>
    </source>
</evidence>
<accession>A0AA39FNA3</accession>
<dbReference type="PANTHER" id="PTHR14605">
    <property type="entry name" value="CHST5 PROTEIN"/>
    <property type="match status" value="1"/>
</dbReference>
<keyword evidence="4" id="KW-1003">Cell membrane</keyword>
<evidence type="ECO:0000256" key="7">
    <source>
        <dbReference type="ARBA" id="ARBA00023069"/>
    </source>
</evidence>
<comment type="similarity">
    <text evidence="2">Belongs to the TMEM231 family.</text>
</comment>
<evidence type="ECO:0000313" key="13">
    <source>
        <dbReference type="EMBL" id="KAK0172520.1"/>
    </source>
</evidence>
<evidence type="ECO:0000256" key="8">
    <source>
        <dbReference type="ARBA" id="ARBA00023136"/>
    </source>
</evidence>
<keyword evidence="7" id="KW-0969">Cilium</keyword>
<reference evidence="13" key="1">
    <citation type="journal article" date="2023" name="bioRxiv">
        <title>Scaffold-level genome assemblies of two parasitoid biocontrol wasps reveal the parthenogenesis mechanism and an associated novel virus.</title>
        <authorList>
            <person name="Inwood S."/>
            <person name="Skelly J."/>
            <person name="Guhlin J."/>
            <person name="Harrop T."/>
            <person name="Goldson S."/>
            <person name="Dearden P."/>
        </authorList>
    </citation>
    <scope>NUCLEOTIDE SEQUENCE</scope>
    <source>
        <strain evidence="13">Irish</strain>
        <tissue evidence="13">Whole body</tissue>
    </source>
</reference>
<dbReference type="GO" id="GO:0060271">
    <property type="term" value="P:cilium assembly"/>
    <property type="evidence" value="ECO:0007669"/>
    <property type="project" value="TreeGrafter"/>
</dbReference>
<dbReference type="AlphaFoldDB" id="A0AA39FNA3"/>
<dbReference type="Proteomes" id="UP001168990">
    <property type="component" value="Unassembled WGS sequence"/>
</dbReference>
<keyword evidence="10" id="KW-0966">Cell projection</keyword>
<keyword evidence="5 12" id="KW-0812">Transmembrane</keyword>
<name>A0AA39FNA3_9HYME</name>
<evidence type="ECO:0000256" key="12">
    <source>
        <dbReference type="SAM" id="Phobius"/>
    </source>
</evidence>
<dbReference type="GO" id="GO:0035869">
    <property type="term" value="C:ciliary transition zone"/>
    <property type="evidence" value="ECO:0007669"/>
    <property type="project" value="TreeGrafter"/>
</dbReference>
<keyword evidence="6 12" id="KW-1133">Transmembrane helix</keyword>
<dbReference type="GO" id="GO:0032880">
    <property type="term" value="P:regulation of protein localization"/>
    <property type="evidence" value="ECO:0007669"/>
    <property type="project" value="TreeGrafter"/>
</dbReference>
<evidence type="ECO:0000256" key="2">
    <source>
        <dbReference type="ARBA" id="ARBA00009082"/>
    </source>
</evidence>
<gene>
    <name evidence="13" type="ORF">PV328_005827</name>
</gene>
<evidence type="ECO:0000256" key="11">
    <source>
        <dbReference type="ARBA" id="ARBA00024803"/>
    </source>
</evidence>
<feature type="transmembrane region" description="Helical" evidence="12">
    <location>
        <begin position="258"/>
        <end position="274"/>
    </location>
</feature>
<dbReference type="EMBL" id="JAQQBS010000002">
    <property type="protein sequence ID" value="KAK0172520.1"/>
    <property type="molecule type" value="Genomic_DNA"/>
</dbReference>
<feature type="transmembrane region" description="Helical" evidence="12">
    <location>
        <begin position="21"/>
        <end position="43"/>
    </location>
</feature>
<evidence type="ECO:0000256" key="3">
    <source>
        <dbReference type="ARBA" id="ARBA00015087"/>
    </source>
</evidence>
<evidence type="ECO:0000256" key="4">
    <source>
        <dbReference type="ARBA" id="ARBA00022475"/>
    </source>
</evidence>
<proteinExistence type="inferred from homology"/>
<dbReference type="PANTHER" id="PTHR14605:SF1">
    <property type="entry name" value="TRANSMEMBRANE PROTEIN 231"/>
    <property type="match status" value="1"/>
</dbReference>
<evidence type="ECO:0000256" key="6">
    <source>
        <dbReference type="ARBA" id="ARBA00022989"/>
    </source>
</evidence>
<evidence type="ECO:0000256" key="9">
    <source>
        <dbReference type="ARBA" id="ARBA00023180"/>
    </source>
</evidence>
<dbReference type="GO" id="GO:0060170">
    <property type="term" value="C:ciliary membrane"/>
    <property type="evidence" value="ECO:0007669"/>
    <property type="project" value="UniProtKB-SubCell"/>
</dbReference>
<keyword evidence="9" id="KW-0325">Glycoprotein</keyword>
<reference evidence="13" key="2">
    <citation type="submission" date="2023-03" db="EMBL/GenBank/DDBJ databases">
        <authorList>
            <person name="Inwood S.N."/>
            <person name="Skelly J.G."/>
            <person name="Guhlin J."/>
            <person name="Harrop T.W.R."/>
            <person name="Goldson S.G."/>
            <person name="Dearden P.K."/>
        </authorList>
    </citation>
    <scope>NUCLEOTIDE SEQUENCE</scope>
    <source>
        <strain evidence="13">Irish</strain>
        <tissue evidence="13">Whole body</tissue>
    </source>
</reference>
<organism evidence="13 14">
    <name type="scientific">Microctonus aethiopoides</name>
    <dbReference type="NCBI Taxonomy" id="144406"/>
    <lineage>
        <taxon>Eukaryota</taxon>
        <taxon>Metazoa</taxon>
        <taxon>Ecdysozoa</taxon>
        <taxon>Arthropoda</taxon>
        <taxon>Hexapoda</taxon>
        <taxon>Insecta</taxon>
        <taxon>Pterygota</taxon>
        <taxon>Neoptera</taxon>
        <taxon>Endopterygota</taxon>
        <taxon>Hymenoptera</taxon>
        <taxon>Apocrita</taxon>
        <taxon>Ichneumonoidea</taxon>
        <taxon>Braconidae</taxon>
        <taxon>Euphorinae</taxon>
        <taxon>Microctonus</taxon>
    </lineage>
</organism>
<dbReference type="InterPro" id="IPR019306">
    <property type="entry name" value="TMEM231"/>
</dbReference>
<evidence type="ECO:0000256" key="10">
    <source>
        <dbReference type="ARBA" id="ARBA00023273"/>
    </source>
</evidence>
<protein>
    <recommendedName>
        <fullName evidence="3">Transmembrane protein 231</fullName>
    </recommendedName>
</protein>